<protein>
    <submittedName>
        <fullName evidence="3">Protein U24</fullName>
    </submittedName>
</protein>
<accession>A0A1I7UV90</accession>
<proteinExistence type="predicted"/>
<dbReference type="AlphaFoldDB" id="A0A1I7UV90"/>
<dbReference type="WBParaSite" id="Csp11.Scaffold630.g19685.t1">
    <property type="protein sequence ID" value="Csp11.Scaffold630.g19685.t1"/>
    <property type="gene ID" value="Csp11.Scaffold630.g19685"/>
</dbReference>
<reference evidence="3" key="1">
    <citation type="submission" date="2016-11" db="UniProtKB">
        <authorList>
            <consortium name="WormBaseParasite"/>
        </authorList>
    </citation>
    <scope>IDENTIFICATION</scope>
</reference>
<organism evidence="2 3">
    <name type="scientific">Caenorhabditis tropicalis</name>
    <dbReference type="NCBI Taxonomy" id="1561998"/>
    <lineage>
        <taxon>Eukaryota</taxon>
        <taxon>Metazoa</taxon>
        <taxon>Ecdysozoa</taxon>
        <taxon>Nematoda</taxon>
        <taxon>Chromadorea</taxon>
        <taxon>Rhabditida</taxon>
        <taxon>Rhabditina</taxon>
        <taxon>Rhabditomorpha</taxon>
        <taxon>Rhabditoidea</taxon>
        <taxon>Rhabditidae</taxon>
        <taxon>Peloderinae</taxon>
        <taxon>Caenorhabditis</taxon>
    </lineage>
</organism>
<keyword evidence="1" id="KW-0812">Transmembrane</keyword>
<evidence type="ECO:0000256" key="1">
    <source>
        <dbReference type="SAM" id="Phobius"/>
    </source>
</evidence>
<keyword evidence="1" id="KW-1133">Transmembrane helix</keyword>
<keyword evidence="2" id="KW-1185">Reference proteome</keyword>
<name>A0A1I7UV90_9PELO</name>
<evidence type="ECO:0000313" key="3">
    <source>
        <dbReference type="WBParaSite" id="Csp11.Scaffold630.g19685.t1"/>
    </source>
</evidence>
<evidence type="ECO:0000313" key="2">
    <source>
        <dbReference type="Proteomes" id="UP000095282"/>
    </source>
</evidence>
<sequence length="66" mass="7639">MPGLPPVEVPPAPYPVILQEPEKDWFITCFRYVYCVMIIMSIMCLIALIVVGIFYPEKFNNNDDLM</sequence>
<keyword evidence="1" id="KW-0472">Membrane</keyword>
<dbReference type="Proteomes" id="UP000095282">
    <property type="component" value="Unplaced"/>
</dbReference>
<feature type="transmembrane region" description="Helical" evidence="1">
    <location>
        <begin position="32"/>
        <end position="55"/>
    </location>
</feature>